<dbReference type="EnsemblMetazoa" id="XM_003424374">
    <property type="protein sequence ID" value="XP_003424422"/>
    <property type="gene ID" value="LOC100678450"/>
</dbReference>
<dbReference type="OrthoDB" id="6361347at2759"/>
<evidence type="ECO:0008006" key="4">
    <source>
        <dbReference type="Google" id="ProtNLM"/>
    </source>
</evidence>
<dbReference type="EnsemblMetazoa" id="XM_032598169">
    <property type="protein sequence ID" value="XP_032454060"/>
    <property type="gene ID" value="LOC100678450"/>
</dbReference>
<keyword evidence="1" id="KW-0175">Coiled coil</keyword>
<dbReference type="EnsemblMetazoa" id="XM_032598170">
    <property type="protein sequence ID" value="XP_032454061"/>
    <property type="gene ID" value="LOC100678450"/>
</dbReference>
<dbReference type="InParanoid" id="A0A7M7QWY6"/>
<proteinExistence type="predicted"/>
<accession>A0A7M7QWY6</accession>
<reference evidence="2" key="1">
    <citation type="submission" date="2021-01" db="UniProtKB">
        <authorList>
            <consortium name="EnsemblMetazoa"/>
        </authorList>
    </citation>
    <scope>IDENTIFICATION</scope>
</reference>
<dbReference type="PANTHER" id="PTHR37159:SF1">
    <property type="entry name" value="GH11867P"/>
    <property type="match status" value="1"/>
</dbReference>
<evidence type="ECO:0000256" key="1">
    <source>
        <dbReference type="SAM" id="Coils"/>
    </source>
</evidence>
<dbReference type="EnsemblMetazoa" id="XM_008218371">
    <property type="protein sequence ID" value="XP_008216593"/>
    <property type="gene ID" value="LOC100678450"/>
</dbReference>
<dbReference type="PANTHER" id="PTHR37159">
    <property type="entry name" value="GH11867P"/>
    <property type="match status" value="1"/>
</dbReference>
<dbReference type="SMR" id="A0A7M7QWY6"/>
<dbReference type="KEGG" id="nvi:100678450"/>
<dbReference type="AlphaFoldDB" id="A0A7M7QWY6"/>
<evidence type="ECO:0000313" key="2">
    <source>
        <dbReference type="EnsemblMetazoa" id="XP_032454059"/>
    </source>
</evidence>
<dbReference type="Proteomes" id="UP000002358">
    <property type="component" value="Chromosome 3"/>
</dbReference>
<protein>
    <recommendedName>
        <fullName evidence="4">ER-bound oxygenase mpaB/mpaB'/Rubber oxygenase catalytic domain-containing protein</fullName>
    </recommendedName>
</protein>
<keyword evidence="3" id="KW-1185">Reference proteome</keyword>
<sequence>MKDQAVPTSVSVISESVEQIEQNLPKKPITDSAEVIANVESDDDSGFLNASNGSLNACEAEEEDIPSWRLKIPAKREAMTDEEVATTLKTMWSEADSIEPLEKRKKWVMERLTEAFGNVLPEPLLEISAAFVFEGDTGISMDIRPEWLDMDKFRRGQKFAVDNIFGLFYSELLSLFMVYSFEDGFKSILVTGNSSTPYACFKRYLSTASRFYNWYSHDVWTPGNPGYDDMRAVRRIHSLMRKKLEAMPNEELESKIKIENPWCPALDIARRDFQSTCPAPAPNQCPYTILSKYPNIRHKALNQGEMAATQFAFIALTVLSPKTFGLHDATDEDLEAYCHLWRGLGYLLGVDDDFNFCRGTLEDVKARSRDFIEFWVKPNFRDIQPEWEHVMRCMIEGIQYYFPGSTYETCLCDLADVLNLHIPRFYSALSYASWIRHGFIRFFFDHGSKCAPLRGYLNSQLVQSMERARQYDEKKLSELQEKSAKTLKTVAAEKEKCSASMRECLE</sequence>
<feature type="coiled-coil region" evidence="1">
    <location>
        <begin position="462"/>
        <end position="496"/>
    </location>
</feature>
<dbReference type="EnsemblMetazoa" id="XM_032598168">
    <property type="protein sequence ID" value="XP_032454059"/>
    <property type="gene ID" value="LOC100678450"/>
</dbReference>
<name>A0A7M7QWY6_NASVI</name>
<dbReference type="OMA" id="KSQQCPY"/>
<evidence type="ECO:0000313" key="3">
    <source>
        <dbReference type="Proteomes" id="UP000002358"/>
    </source>
</evidence>
<dbReference type="EnsemblMetazoa" id="XM_008218373">
    <property type="protein sequence ID" value="XP_008216595"/>
    <property type="gene ID" value="LOC100678450"/>
</dbReference>
<organism evidence="2 3">
    <name type="scientific">Nasonia vitripennis</name>
    <name type="common">Parasitic wasp</name>
    <dbReference type="NCBI Taxonomy" id="7425"/>
    <lineage>
        <taxon>Eukaryota</taxon>
        <taxon>Metazoa</taxon>
        <taxon>Ecdysozoa</taxon>
        <taxon>Arthropoda</taxon>
        <taxon>Hexapoda</taxon>
        <taxon>Insecta</taxon>
        <taxon>Pterygota</taxon>
        <taxon>Neoptera</taxon>
        <taxon>Endopterygota</taxon>
        <taxon>Hymenoptera</taxon>
        <taxon>Apocrita</taxon>
        <taxon>Proctotrupomorpha</taxon>
        <taxon>Chalcidoidea</taxon>
        <taxon>Pteromalidae</taxon>
        <taxon>Pteromalinae</taxon>
        <taxon>Nasonia</taxon>
    </lineage>
</organism>
<gene>
    <name evidence="2" type="primary">100678450</name>
</gene>